<evidence type="ECO:0000256" key="4">
    <source>
        <dbReference type="ARBA" id="ARBA00022989"/>
    </source>
</evidence>
<dbReference type="PROSITE" id="PS51870">
    <property type="entry name" value="APP_E2"/>
    <property type="match status" value="1"/>
</dbReference>
<evidence type="ECO:0000259" key="11">
    <source>
        <dbReference type="PROSITE" id="PS51869"/>
    </source>
</evidence>
<dbReference type="Gene3D" id="1.20.120.770">
    <property type="entry name" value="Amyloid precursor protein, E2 domain"/>
    <property type="match status" value="1"/>
</dbReference>
<evidence type="ECO:0000256" key="10">
    <source>
        <dbReference type="SAM" id="SignalP"/>
    </source>
</evidence>
<protein>
    <submittedName>
        <fullName evidence="13">Appl</fullName>
    </submittedName>
</protein>
<dbReference type="Gene3D" id="3.90.570.10">
    <property type="entry name" value="Amyloidogenic glycoprotein, heparin-binding domain"/>
    <property type="match status" value="1"/>
</dbReference>
<evidence type="ECO:0000256" key="9">
    <source>
        <dbReference type="SAM" id="Phobius"/>
    </source>
</evidence>
<comment type="caution">
    <text evidence="13">The sequence shown here is derived from an EMBL/GenBank/DDBJ whole genome shotgun (WGS) entry which is preliminary data.</text>
</comment>
<evidence type="ECO:0000256" key="3">
    <source>
        <dbReference type="ARBA" id="ARBA00022729"/>
    </source>
</evidence>
<dbReference type="GO" id="GO:0046914">
    <property type="term" value="F:transition metal ion binding"/>
    <property type="evidence" value="ECO:0007669"/>
    <property type="project" value="InterPro"/>
</dbReference>
<dbReference type="SMART" id="SM00006">
    <property type="entry name" value="A4_EXTRA"/>
    <property type="match status" value="1"/>
</dbReference>
<feature type="region of interest" description="CuBD subdomain" evidence="8">
    <location>
        <begin position="123"/>
        <end position="182"/>
    </location>
</feature>
<evidence type="ECO:0000256" key="2">
    <source>
        <dbReference type="ARBA" id="ARBA00022692"/>
    </source>
</evidence>
<dbReference type="Pfam" id="PF12924">
    <property type="entry name" value="APP_Cu_bd"/>
    <property type="match status" value="1"/>
</dbReference>
<comment type="similarity">
    <text evidence="8">Belongs to the APP family.</text>
</comment>
<dbReference type="InterPro" id="IPR008154">
    <property type="entry name" value="Amyloid_glyco_extra"/>
</dbReference>
<dbReference type="GO" id="GO:0007409">
    <property type="term" value="P:axonogenesis"/>
    <property type="evidence" value="ECO:0007669"/>
    <property type="project" value="TreeGrafter"/>
</dbReference>
<keyword evidence="4 9" id="KW-1133">Transmembrane helix</keyword>
<dbReference type="GO" id="GO:0007417">
    <property type="term" value="P:central nervous system development"/>
    <property type="evidence" value="ECO:0007669"/>
    <property type="project" value="TreeGrafter"/>
</dbReference>
<comment type="subcellular location">
    <subcellularLocation>
        <location evidence="1">Membrane</location>
        <topology evidence="1">Single-pass type I membrane protein</topology>
    </subcellularLocation>
</comment>
<dbReference type="InterPro" id="IPR024329">
    <property type="entry name" value="Amyloid_glyco_E2_domain"/>
</dbReference>
<organism evidence="13 14">
    <name type="scientific">Bugula neritina</name>
    <name type="common">Brown bryozoan</name>
    <name type="synonym">Sertularia neritina</name>
    <dbReference type="NCBI Taxonomy" id="10212"/>
    <lineage>
        <taxon>Eukaryota</taxon>
        <taxon>Metazoa</taxon>
        <taxon>Spiralia</taxon>
        <taxon>Lophotrochozoa</taxon>
        <taxon>Bryozoa</taxon>
        <taxon>Gymnolaemata</taxon>
        <taxon>Cheilostomatida</taxon>
        <taxon>Flustrina</taxon>
        <taxon>Buguloidea</taxon>
        <taxon>Bugulidae</taxon>
        <taxon>Bugula</taxon>
    </lineage>
</organism>
<keyword evidence="5 9" id="KW-0472">Membrane</keyword>
<keyword evidence="3 10" id="KW-0732">Signal</keyword>
<dbReference type="AlphaFoldDB" id="A0A7J7JTD6"/>
<keyword evidence="6 8" id="KW-1015">Disulfide bond</keyword>
<dbReference type="Pfam" id="PF02177">
    <property type="entry name" value="APP_N"/>
    <property type="match status" value="1"/>
</dbReference>
<dbReference type="OrthoDB" id="6147836at2759"/>
<dbReference type="SUPFAM" id="SSF89811">
    <property type="entry name" value="Amyloid beta a4 protein copper binding domain (domain 2)"/>
    <property type="match status" value="1"/>
</dbReference>
<feature type="chain" id="PRO_5029901710" evidence="10">
    <location>
        <begin position="22"/>
        <end position="561"/>
    </location>
</feature>
<evidence type="ECO:0000259" key="12">
    <source>
        <dbReference type="PROSITE" id="PS51870"/>
    </source>
</evidence>
<dbReference type="PROSITE" id="PS51869">
    <property type="entry name" value="APP_E1"/>
    <property type="match status" value="1"/>
</dbReference>
<dbReference type="InterPro" id="IPR015849">
    <property type="entry name" value="Amyloid_glyco_heparin-bd"/>
</dbReference>
<reference evidence="13" key="1">
    <citation type="submission" date="2020-06" db="EMBL/GenBank/DDBJ databases">
        <title>Draft genome of Bugula neritina, a colonial animal packing powerful symbionts and potential medicines.</title>
        <authorList>
            <person name="Rayko M."/>
        </authorList>
    </citation>
    <scope>NUCLEOTIDE SEQUENCE [LARGE SCALE GENOMIC DNA]</scope>
    <source>
        <strain evidence="13">Kwan_BN1</strain>
    </source>
</reference>
<dbReference type="Pfam" id="PF10515">
    <property type="entry name" value="APP_amyloid"/>
    <property type="match status" value="1"/>
</dbReference>
<evidence type="ECO:0000256" key="6">
    <source>
        <dbReference type="ARBA" id="ARBA00023157"/>
    </source>
</evidence>
<evidence type="ECO:0000313" key="14">
    <source>
        <dbReference type="Proteomes" id="UP000593567"/>
    </source>
</evidence>
<sequence length="561" mass="63701">MWRYLLFHPLILTFGLLSSKGKPYDPMVAFVCNKGAMHMDPTVGWSADSHVDCLGTKQQILDYCKLMYPQLDVQNIVETTESMIIKGWCPLGTPKCSEPDTFRVQPYRCLTGPYQSDTLVVPNKCHFSYLHDNSTCAGPEVWKKKAMTHCSTKYDMLLEDYGMLAPCGVDKFIGADFVCCPSGVSNSDLSTPAVPLENPKIRVKVTYSNNITDQGQANEDVVDEYKKLKMNAGVYENEHEIYKLAKEKLEEDEDTTASIQTNQQELVRLDSLHQQHVQTNLNAKKRLNMQKLTGELRSDVYNAERITHFLQLYIKAEEKDARHCLQHYMNIRGHDLSAAQSILDATIEHITLISVRINQSIDLLDTIKDERVRVKVTTSVRSWLVSAFPPLHGTITQLISYKTESVITESTKSPSIQSTHLNTNMYKHFANKLSKTAFIIEENNQVTKKQPVSVAEKTAQATGTNKQHLNDISVDEKDFSLLVLITVMAVLLILLVPAACCCYARRRKIRHFQGHRRLKNMYLAVSEQTAKLSPEDRHIVAMQNGYENPTYKLLEEKIGDY</sequence>
<evidence type="ECO:0000256" key="1">
    <source>
        <dbReference type="ARBA" id="ARBA00004479"/>
    </source>
</evidence>
<dbReference type="PANTHER" id="PTHR23103">
    <property type="entry name" value="ALZHEIMER'S DISEASE BETA-AMYLOID RELATED"/>
    <property type="match status" value="1"/>
</dbReference>
<proteinExistence type="inferred from homology"/>
<dbReference type="Pfam" id="PF12925">
    <property type="entry name" value="APP_E2"/>
    <property type="match status" value="1"/>
</dbReference>
<dbReference type="InterPro" id="IPR036669">
    <property type="entry name" value="Amyloid_Cu-bd_sf"/>
</dbReference>
<evidence type="ECO:0000256" key="7">
    <source>
        <dbReference type="ARBA" id="ARBA00023180"/>
    </source>
</evidence>
<accession>A0A7J7JTD6</accession>
<comment type="caution">
    <text evidence="8">Lacks conserved residue(s) required for the propagation of feature annotation.</text>
</comment>
<dbReference type="InterPro" id="IPR019543">
    <property type="entry name" value="APP_amyloid_C"/>
</dbReference>
<feature type="domain" description="E1" evidence="11">
    <location>
        <begin position="22"/>
        <end position="182"/>
    </location>
</feature>
<keyword evidence="14" id="KW-1185">Reference proteome</keyword>
<evidence type="ECO:0000256" key="5">
    <source>
        <dbReference type="ARBA" id="ARBA00023136"/>
    </source>
</evidence>
<keyword evidence="2 9" id="KW-0812">Transmembrane</keyword>
<keyword evidence="7" id="KW-0325">Glycoprotein</keyword>
<feature type="transmembrane region" description="Helical" evidence="9">
    <location>
        <begin position="479"/>
        <end position="504"/>
    </location>
</feature>
<feature type="disulfide bond" evidence="8">
    <location>
        <begin position="89"/>
        <end position="96"/>
    </location>
</feature>
<dbReference type="SUPFAM" id="SSF56491">
    <property type="entry name" value="A heparin-binding domain"/>
    <property type="match status" value="1"/>
</dbReference>
<feature type="signal peptide" evidence="10">
    <location>
        <begin position="1"/>
        <end position="21"/>
    </location>
</feature>
<dbReference type="SUPFAM" id="SSF109843">
    <property type="entry name" value="CAPPD, an extracellular domain of amyloid beta A4 protein"/>
    <property type="match status" value="1"/>
</dbReference>
<dbReference type="InterPro" id="IPR036454">
    <property type="entry name" value="Amyloid_glyco_heparin-bd_sf"/>
</dbReference>
<dbReference type="InterPro" id="IPR019745">
    <property type="entry name" value="Amyloid_glyco_intracell_CS"/>
</dbReference>
<dbReference type="PANTHER" id="PTHR23103:SF15">
    <property type="entry name" value="AMYLOID-BETA-LIKE PROTEIN"/>
    <property type="match status" value="1"/>
</dbReference>
<name>A0A7J7JTD6_BUGNE</name>
<evidence type="ECO:0000313" key="13">
    <source>
        <dbReference type="EMBL" id="KAF6029247.1"/>
    </source>
</evidence>
<dbReference type="Proteomes" id="UP000593567">
    <property type="component" value="Unassembled WGS sequence"/>
</dbReference>
<dbReference type="PRINTS" id="PR00203">
    <property type="entry name" value="AMYLOIDA4"/>
</dbReference>
<feature type="region of interest" description="GFLD subdomain" evidence="8">
    <location>
        <begin position="22"/>
        <end position="115"/>
    </location>
</feature>
<dbReference type="InterPro" id="IPR036176">
    <property type="entry name" value="E2_sf"/>
</dbReference>
<dbReference type="InterPro" id="IPR008155">
    <property type="entry name" value="Amyloid_glyco"/>
</dbReference>
<dbReference type="EMBL" id="VXIV02001838">
    <property type="protein sequence ID" value="KAF6029247.1"/>
    <property type="molecule type" value="Genomic_DNA"/>
</dbReference>
<dbReference type="GO" id="GO:0008201">
    <property type="term" value="F:heparin binding"/>
    <property type="evidence" value="ECO:0007669"/>
    <property type="project" value="UniProtKB-UniRule"/>
</dbReference>
<dbReference type="InterPro" id="IPR011178">
    <property type="entry name" value="Amyloid_glyco_Cu-bd"/>
</dbReference>
<gene>
    <name evidence="13" type="ORF">EB796_012430</name>
</gene>
<dbReference type="Gene3D" id="3.30.1490.140">
    <property type="entry name" value="Amyloidogenic glycoprotein, copper-binding domain"/>
    <property type="match status" value="1"/>
</dbReference>
<dbReference type="GO" id="GO:0016020">
    <property type="term" value="C:membrane"/>
    <property type="evidence" value="ECO:0007669"/>
    <property type="project" value="UniProtKB-SubCell"/>
</dbReference>
<evidence type="ECO:0000256" key="8">
    <source>
        <dbReference type="PROSITE-ProRule" id="PRU01217"/>
    </source>
</evidence>
<dbReference type="PROSITE" id="PS00320">
    <property type="entry name" value="APP_INTRA"/>
    <property type="match status" value="1"/>
</dbReference>
<feature type="domain" description="E2" evidence="12">
    <location>
        <begin position="260"/>
        <end position="381"/>
    </location>
</feature>